<comment type="caution">
    <text evidence="3">The sequence shown here is derived from an EMBL/GenBank/DDBJ whole genome shotgun (WGS) entry which is preliminary data.</text>
</comment>
<accession>A0ABQ5TD58</accession>
<keyword evidence="1" id="KW-0812">Transmembrane</keyword>
<evidence type="ECO:0000313" key="3">
    <source>
        <dbReference type="EMBL" id="GLO64578.1"/>
    </source>
</evidence>
<protein>
    <recommendedName>
        <fullName evidence="2">YhfM-like domain-containing protein</fullName>
    </recommendedName>
</protein>
<dbReference type="PROSITE" id="PS51257">
    <property type="entry name" value="PROKAR_LIPOPROTEIN"/>
    <property type="match status" value="1"/>
</dbReference>
<keyword evidence="1" id="KW-0472">Membrane</keyword>
<reference evidence="3 4" key="1">
    <citation type="submission" date="2023-02" db="EMBL/GenBank/DDBJ databases">
        <title>Oceanobacillus kimchii IFOP_LL358 isolated form Alexandrium catenella lab strain.</title>
        <authorList>
            <person name="Gajardo G."/>
            <person name="Ueki S."/>
            <person name="Maruyama F."/>
        </authorList>
    </citation>
    <scope>NUCLEOTIDE SEQUENCE [LARGE SCALE GENOMIC DNA]</scope>
    <source>
        <strain evidence="3 4">IFOP_LL358</strain>
    </source>
</reference>
<name>A0ABQ5TD58_9BACI</name>
<dbReference type="RefSeq" id="WP_017795377.1">
    <property type="nucleotide sequence ID" value="NZ_BSKO01000001.1"/>
</dbReference>
<evidence type="ECO:0000313" key="4">
    <source>
        <dbReference type="Proteomes" id="UP001275436"/>
    </source>
</evidence>
<feature type="domain" description="YhfM-like" evidence="2">
    <location>
        <begin position="52"/>
        <end position="135"/>
    </location>
</feature>
<evidence type="ECO:0000256" key="1">
    <source>
        <dbReference type="SAM" id="Phobius"/>
    </source>
</evidence>
<evidence type="ECO:0000259" key="2">
    <source>
        <dbReference type="Pfam" id="PF26353"/>
    </source>
</evidence>
<proteinExistence type="predicted"/>
<dbReference type="InterPro" id="IPR058780">
    <property type="entry name" value="YhfM-like_dom"/>
</dbReference>
<dbReference type="Pfam" id="PF26353">
    <property type="entry name" value="YhfM"/>
    <property type="match status" value="1"/>
</dbReference>
<feature type="transmembrane region" description="Helical" evidence="1">
    <location>
        <begin position="6"/>
        <end position="24"/>
    </location>
</feature>
<sequence>MNIKKIYLYMGLLFIIILISCSFLENGLIKGDVQSIQIAKSKGFGSYASNDFLNEIRDKEKVKLFKDAINSAVKQSGVVDMIDPIYDVKLISDDDQTQELYLWLYETSGSVMTVEDTHTVYSISEKNAEKLYDIVRD</sequence>
<keyword evidence="1" id="KW-1133">Transmembrane helix</keyword>
<organism evidence="3 4">
    <name type="scientific">Oceanobacillus kimchii</name>
    <dbReference type="NCBI Taxonomy" id="746691"/>
    <lineage>
        <taxon>Bacteria</taxon>
        <taxon>Bacillati</taxon>
        <taxon>Bacillota</taxon>
        <taxon>Bacilli</taxon>
        <taxon>Bacillales</taxon>
        <taxon>Bacillaceae</taxon>
        <taxon>Oceanobacillus</taxon>
    </lineage>
</organism>
<dbReference type="Proteomes" id="UP001275436">
    <property type="component" value="Unassembled WGS sequence"/>
</dbReference>
<gene>
    <name evidence="3" type="ORF">MACH08_03620</name>
</gene>
<keyword evidence="4" id="KW-1185">Reference proteome</keyword>
<dbReference type="EMBL" id="BSKO01000001">
    <property type="protein sequence ID" value="GLO64578.1"/>
    <property type="molecule type" value="Genomic_DNA"/>
</dbReference>